<gene>
    <name evidence="9" type="ORF">GCM10010276_06440</name>
</gene>
<keyword evidence="4 6" id="KW-1133">Transmembrane helix</keyword>
<evidence type="ECO:0000256" key="5">
    <source>
        <dbReference type="ARBA" id="ARBA00023136"/>
    </source>
</evidence>
<evidence type="ECO:0000313" key="9">
    <source>
        <dbReference type="EMBL" id="GAA2474060.1"/>
    </source>
</evidence>
<accession>A0ABP5Y621</accession>
<organism evidence="9 10">
    <name type="scientific">Streptomyces longisporus</name>
    <dbReference type="NCBI Taxonomy" id="1948"/>
    <lineage>
        <taxon>Bacteria</taxon>
        <taxon>Bacillati</taxon>
        <taxon>Actinomycetota</taxon>
        <taxon>Actinomycetes</taxon>
        <taxon>Kitasatosporales</taxon>
        <taxon>Streptomycetaceae</taxon>
        <taxon>Streptomyces</taxon>
    </lineage>
</organism>
<feature type="domain" description="Cardiolipin synthase N-terminal" evidence="8">
    <location>
        <begin position="40"/>
        <end position="86"/>
    </location>
</feature>
<evidence type="ECO:0000256" key="3">
    <source>
        <dbReference type="ARBA" id="ARBA00022692"/>
    </source>
</evidence>
<evidence type="ECO:0000259" key="8">
    <source>
        <dbReference type="Pfam" id="PF13396"/>
    </source>
</evidence>
<keyword evidence="2" id="KW-1003">Cell membrane</keyword>
<proteinExistence type="predicted"/>
<protein>
    <submittedName>
        <fullName evidence="9">SHOCT domain-containing protein</fullName>
    </submittedName>
</protein>
<keyword evidence="5 6" id="KW-0472">Membrane</keyword>
<feature type="transmembrane region" description="Helical" evidence="6">
    <location>
        <begin position="21"/>
        <end position="45"/>
    </location>
</feature>
<dbReference type="Proteomes" id="UP001501777">
    <property type="component" value="Unassembled WGS sequence"/>
</dbReference>
<dbReference type="Pfam" id="PF09851">
    <property type="entry name" value="SHOCT"/>
    <property type="match status" value="1"/>
</dbReference>
<dbReference type="InterPro" id="IPR027379">
    <property type="entry name" value="CLS_N"/>
</dbReference>
<dbReference type="EMBL" id="BAAASG010000002">
    <property type="protein sequence ID" value="GAA2474060.1"/>
    <property type="molecule type" value="Genomic_DNA"/>
</dbReference>
<keyword evidence="10" id="KW-1185">Reference proteome</keyword>
<name>A0ABP5Y621_STRLO</name>
<evidence type="ECO:0000256" key="2">
    <source>
        <dbReference type="ARBA" id="ARBA00022475"/>
    </source>
</evidence>
<comment type="subcellular location">
    <subcellularLocation>
        <location evidence="1">Cell membrane</location>
        <topology evidence="1">Multi-pass membrane protein</topology>
    </subcellularLocation>
</comment>
<evidence type="ECO:0000259" key="7">
    <source>
        <dbReference type="Pfam" id="PF09851"/>
    </source>
</evidence>
<comment type="caution">
    <text evidence="9">The sequence shown here is derived from an EMBL/GenBank/DDBJ whole genome shotgun (WGS) entry which is preliminary data.</text>
</comment>
<keyword evidence="3 6" id="KW-0812">Transmembrane</keyword>
<evidence type="ECO:0000256" key="4">
    <source>
        <dbReference type="ARBA" id="ARBA00022989"/>
    </source>
</evidence>
<evidence type="ECO:0000313" key="10">
    <source>
        <dbReference type="Proteomes" id="UP001501777"/>
    </source>
</evidence>
<feature type="transmembrane region" description="Helical" evidence="6">
    <location>
        <begin position="65"/>
        <end position="85"/>
    </location>
</feature>
<dbReference type="InterPro" id="IPR018649">
    <property type="entry name" value="SHOCT"/>
</dbReference>
<reference evidence="10" key="1">
    <citation type="journal article" date="2019" name="Int. J. Syst. Evol. Microbiol.">
        <title>The Global Catalogue of Microorganisms (GCM) 10K type strain sequencing project: providing services to taxonomists for standard genome sequencing and annotation.</title>
        <authorList>
            <consortium name="The Broad Institute Genomics Platform"/>
            <consortium name="The Broad Institute Genome Sequencing Center for Infectious Disease"/>
            <person name="Wu L."/>
            <person name="Ma J."/>
        </authorList>
    </citation>
    <scope>NUCLEOTIDE SEQUENCE [LARGE SCALE GENOMIC DNA]</scope>
    <source>
        <strain evidence="10">JCM 4395</strain>
    </source>
</reference>
<feature type="domain" description="SHOCT" evidence="7">
    <location>
        <begin position="125"/>
        <end position="152"/>
    </location>
</feature>
<evidence type="ECO:0000256" key="6">
    <source>
        <dbReference type="SAM" id="Phobius"/>
    </source>
</evidence>
<dbReference type="Pfam" id="PF13396">
    <property type="entry name" value="PLDc_N"/>
    <property type="match status" value="1"/>
</dbReference>
<evidence type="ECO:0000256" key="1">
    <source>
        <dbReference type="ARBA" id="ARBA00004651"/>
    </source>
</evidence>
<sequence>MRRRPHRSGSRRRGHLSAEVTMDYPLLNVFLTMLWFFVWIMWFMLLFRVIGDVFRDDALSGWAKAGWTLLVCALPFLGVLVYLIARGRGMGEREMRRAQVQEQAFRSYVRQAAATGPVAGATKADELGRLAALHDQGAITDAEYERAKTRVLAV</sequence>